<evidence type="ECO:0000259" key="19">
    <source>
        <dbReference type="PROSITE" id="PS51384"/>
    </source>
</evidence>
<dbReference type="Gene3D" id="3.40.50.360">
    <property type="match status" value="1"/>
</dbReference>
<dbReference type="InterPro" id="IPR003097">
    <property type="entry name" value="CysJ-like_FAD-binding"/>
</dbReference>
<dbReference type="GO" id="GO:0005506">
    <property type="term" value="F:iron ion binding"/>
    <property type="evidence" value="ECO:0007669"/>
    <property type="project" value="UniProtKB-UniRule"/>
</dbReference>
<dbReference type="PROSITE" id="PS51384">
    <property type="entry name" value="FAD_FR"/>
    <property type="match status" value="1"/>
</dbReference>
<dbReference type="AlphaFoldDB" id="A0AB34KGC9"/>
<dbReference type="SUPFAM" id="SSF63380">
    <property type="entry name" value="Riboflavin synthase domain-like"/>
    <property type="match status" value="1"/>
</dbReference>
<dbReference type="InterPro" id="IPR017938">
    <property type="entry name" value="Riboflavin_synthase-like_b-brl"/>
</dbReference>
<dbReference type="EC" id="1.6.2.4" evidence="15"/>
<evidence type="ECO:0000256" key="4">
    <source>
        <dbReference type="ARBA" id="ARBA00022617"/>
    </source>
</evidence>
<dbReference type="InterPro" id="IPR001709">
    <property type="entry name" value="Flavoprot_Pyr_Nucl_cyt_Rdtase"/>
</dbReference>
<comment type="catalytic activity">
    <reaction evidence="14 15">
        <text>2 oxidized [cytochrome P450] + NADPH = 2 reduced [cytochrome P450] + NADP(+) + H(+)</text>
        <dbReference type="Rhea" id="RHEA:24040"/>
        <dbReference type="Rhea" id="RHEA-COMP:14627"/>
        <dbReference type="Rhea" id="RHEA-COMP:14628"/>
        <dbReference type="ChEBI" id="CHEBI:15378"/>
        <dbReference type="ChEBI" id="CHEBI:55376"/>
        <dbReference type="ChEBI" id="CHEBI:57783"/>
        <dbReference type="ChEBI" id="CHEBI:58349"/>
        <dbReference type="ChEBI" id="CHEBI:60344"/>
        <dbReference type="EC" id="1.6.2.4"/>
    </reaction>
</comment>
<dbReference type="InterPro" id="IPR029039">
    <property type="entry name" value="Flavoprotein-like_sf"/>
</dbReference>
<keyword evidence="4 15" id="KW-0349">Heme</keyword>
<dbReference type="EC" id="1.14.14.1" evidence="15"/>
<keyword evidence="12 15" id="KW-0408">Iron</keyword>
<dbReference type="Gene3D" id="3.40.50.80">
    <property type="entry name" value="Nucleotide-binding domain of ferredoxin-NADP reductase (FNR) module"/>
    <property type="match status" value="1"/>
</dbReference>
<feature type="binding site" description="axial binding residue" evidence="16">
    <location>
        <position position="412"/>
    </location>
    <ligand>
        <name>heme</name>
        <dbReference type="ChEBI" id="CHEBI:30413"/>
    </ligand>
    <ligandPart>
        <name>Fe</name>
        <dbReference type="ChEBI" id="CHEBI:18248"/>
    </ligandPart>
</feature>
<dbReference type="Gene3D" id="1.20.990.10">
    <property type="entry name" value="NADPH-cytochrome p450 Reductase, Chain A, domain 3"/>
    <property type="match status" value="1"/>
</dbReference>
<keyword evidence="13 15" id="KW-0503">Monooxygenase</keyword>
<dbReference type="GO" id="GO:0010181">
    <property type="term" value="F:FMN binding"/>
    <property type="evidence" value="ECO:0007669"/>
    <property type="project" value="UniProtKB-UniRule"/>
</dbReference>
<comment type="cofactor">
    <cofactor evidence="15">
        <name>FAD</name>
        <dbReference type="ChEBI" id="CHEBI:57692"/>
    </cofactor>
    <cofactor evidence="15">
        <name>FMN</name>
        <dbReference type="ChEBI" id="CHEBI:58210"/>
    </cofactor>
</comment>
<dbReference type="Proteomes" id="UP000803884">
    <property type="component" value="Unassembled WGS sequence"/>
</dbReference>
<dbReference type="Pfam" id="PF00667">
    <property type="entry name" value="FAD_binding_1"/>
    <property type="match status" value="1"/>
</dbReference>
<keyword evidence="9 15" id="KW-0521">NADP</keyword>
<dbReference type="Gene3D" id="1.10.630.10">
    <property type="entry name" value="Cytochrome P450"/>
    <property type="match status" value="1"/>
</dbReference>
<evidence type="ECO:0000256" key="7">
    <source>
        <dbReference type="ARBA" id="ARBA00022723"/>
    </source>
</evidence>
<keyword evidence="21" id="KW-1185">Reference proteome</keyword>
<dbReference type="InterPro" id="IPR023173">
    <property type="entry name" value="NADPH_Cyt_P450_Rdtase_alpha"/>
</dbReference>
<proteinExistence type="inferred from homology"/>
<dbReference type="InterPro" id="IPR017972">
    <property type="entry name" value="Cyt_P450_CS"/>
</dbReference>
<keyword evidence="8 15" id="KW-0274">FAD</keyword>
<dbReference type="Gene3D" id="2.40.30.10">
    <property type="entry name" value="Translation factors"/>
    <property type="match status" value="1"/>
</dbReference>
<dbReference type="InterPro" id="IPR036396">
    <property type="entry name" value="Cyt_P450_sf"/>
</dbReference>
<feature type="domain" description="Flavodoxin-like" evidence="18">
    <location>
        <begin position="502"/>
        <end position="643"/>
    </location>
</feature>
<dbReference type="PROSITE" id="PS00086">
    <property type="entry name" value="CYTOCHROME_P450"/>
    <property type="match status" value="1"/>
</dbReference>
<comment type="caution">
    <text evidence="20">The sequence shown here is derived from an EMBL/GenBank/DDBJ whole genome shotgun (WGS) entry which is preliminary data.</text>
</comment>
<evidence type="ECO:0000313" key="21">
    <source>
        <dbReference type="Proteomes" id="UP000803884"/>
    </source>
</evidence>
<evidence type="ECO:0000259" key="18">
    <source>
        <dbReference type="PROSITE" id="PS50902"/>
    </source>
</evidence>
<dbReference type="GO" id="GO:0020037">
    <property type="term" value="F:heme binding"/>
    <property type="evidence" value="ECO:0007669"/>
    <property type="project" value="UniProtKB-UniRule"/>
</dbReference>
<gene>
    <name evidence="20" type="ORF">WHR41_09258</name>
</gene>
<dbReference type="SUPFAM" id="SSF48264">
    <property type="entry name" value="Cytochrome P450"/>
    <property type="match status" value="1"/>
</dbReference>
<dbReference type="FunFam" id="1.10.630.10:FF:000040">
    <property type="entry name" value="Bifunctional cytochrome P450/NADPH--P450 reductase"/>
    <property type="match status" value="1"/>
</dbReference>
<dbReference type="GeneID" id="96010700"/>
<evidence type="ECO:0000256" key="13">
    <source>
        <dbReference type="ARBA" id="ARBA00023033"/>
    </source>
</evidence>
<dbReference type="PANTHER" id="PTHR19384:SF127">
    <property type="entry name" value="BIFUNCTIONAL CYTOCHROME P450_NADPH--P450 REDUCTASE"/>
    <property type="match status" value="1"/>
</dbReference>
<keyword evidence="10 15" id="KW-0249">Electron transport</keyword>
<dbReference type="PRINTS" id="PR00369">
    <property type="entry name" value="FLAVODOXIN"/>
</dbReference>
<dbReference type="GO" id="GO:0050660">
    <property type="term" value="F:flavin adenine dinucleotide binding"/>
    <property type="evidence" value="ECO:0007669"/>
    <property type="project" value="TreeGrafter"/>
</dbReference>
<keyword evidence="6 15" id="KW-0288">FMN</keyword>
<dbReference type="GO" id="GO:0005829">
    <property type="term" value="C:cytosol"/>
    <property type="evidence" value="ECO:0007669"/>
    <property type="project" value="TreeGrafter"/>
</dbReference>
<evidence type="ECO:0000256" key="16">
    <source>
        <dbReference type="PIRSR" id="PIRSR000209-1"/>
    </source>
</evidence>
<dbReference type="PANTHER" id="PTHR19384">
    <property type="entry name" value="NITRIC OXIDE SYNTHASE-RELATED"/>
    <property type="match status" value="1"/>
</dbReference>
<evidence type="ECO:0000256" key="10">
    <source>
        <dbReference type="ARBA" id="ARBA00022982"/>
    </source>
</evidence>
<evidence type="ECO:0000256" key="3">
    <source>
        <dbReference type="ARBA" id="ARBA00022448"/>
    </source>
</evidence>
<dbReference type="InterPro" id="IPR023206">
    <property type="entry name" value="Bifunctional_P450_P450_red"/>
</dbReference>
<evidence type="ECO:0000256" key="8">
    <source>
        <dbReference type="ARBA" id="ARBA00022827"/>
    </source>
</evidence>
<comment type="catalytic activity">
    <reaction evidence="15">
        <text>an organic molecule + reduced [NADPH--hemoprotein reductase] + O2 = an alcohol + oxidized [NADPH--hemoprotein reductase] + H2O + H(+)</text>
        <dbReference type="Rhea" id="RHEA:17149"/>
        <dbReference type="Rhea" id="RHEA-COMP:11964"/>
        <dbReference type="Rhea" id="RHEA-COMP:11965"/>
        <dbReference type="ChEBI" id="CHEBI:15377"/>
        <dbReference type="ChEBI" id="CHEBI:15378"/>
        <dbReference type="ChEBI" id="CHEBI:15379"/>
        <dbReference type="ChEBI" id="CHEBI:30879"/>
        <dbReference type="ChEBI" id="CHEBI:57618"/>
        <dbReference type="ChEBI" id="CHEBI:58210"/>
        <dbReference type="ChEBI" id="CHEBI:142491"/>
        <dbReference type="EC" id="1.14.14.1"/>
    </reaction>
</comment>
<keyword evidence="7 15" id="KW-0479">Metal-binding</keyword>
<comment type="similarity">
    <text evidence="2 15">In the N-terminal section; belongs to the cytochrome P450 family.</text>
</comment>
<dbReference type="InterPro" id="IPR017927">
    <property type="entry name" value="FAD-bd_FR_type"/>
</dbReference>
<feature type="domain" description="FAD-binding FR-type" evidence="19">
    <location>
        <begin position="675"/>
        <end position="907"/>
    </location>
</feature>
<dbReference type="GO" id="GO:0070330">
    <property type="term" value="F:aromatase activity"/>
    <property type="evidence" value="ECO:0007669"/>
    <property type="project" value="UniProtKB-UniRule"/>
</dbReference>
<dbReference type="CDD" id="cd06206">
    <property type="entry name" value="bifunctional_CYPOR"/>
    <property type="match status" value="1"/>
</dbReference>
<dbReference type="InterPro" id="IPR001094">
    <property type="entry name" value="Flavdoxin-like"/>
</dbReference>
<dbReference type="Pfam" id="PF00067">
    <property type="entry name" value="p450"/>
    <property type="match status" value="1"/>
</dbReference>
<evidence type="ECO:0000256" key="2">
    <source>
        <dbReference type="ARBA" id="ARBA00010018"/>
    </source>
</evidence>
<dbReference type="EMBL" id="JAAQHG020000080">
    <property type="protein sequence ID" value="KAL1582019.1"/>
    <property type="molecule type" value="Genomic_DNA"/>
</dbReference>
<dbReference type="Pfam" id="PF00258">
    <property type="entry name" value="Flavodoxin_1"/>
    <property type="match status" value="1"/>
</dbReference>
<dbReference type="SUPFAM" id="SSF52218">
    <property type="entry name" value="Flavoproteins"/>
    <property type="match status" value="1"/>
</dbReference>
<dbReference type="InterPro" id="IPR008254">
    <property type="entry name" value="Flavodoxin/NO_synth"/>
</dbReference>
<evidence type="ECO:0000256" key="11">
    <source>
        <dbReference type="ARBA" id="ARBA00023002"/>
    </source>
</evidence>
<protein>
    <recommendedName>
        <fullName evidence="15">Bifunctional cytochrome P450/NADPH--P450 reductase</fullName>
    </recommendedName>
    <domain>
        <recommendedName>
            <fullName evidence="15">Cytochrome P450</fullName>
            <ecNumber evidence="15">1.14.14.1</ecNumber>
        </recommendedName>
    </domain>
    <domain>
        <recommendedName>
            <fullName evidence="15">NADPH--cytochrome P450 reductase</fullName>
            <ecNumber evidence="15">1.6.2.4</ecNumber>
        </recommendedName>
    </domain>
</protein>
<dbReference type="InterPro" id="IPR001433">
    <property type="entry name" value="OxRdtase_FAD/NAD-bd"/>
</dbReference>
<name>A0AB34KGC9_9PEZI</name>
<dbReference type="PIRSF" id="PIRSF000209">
    <property type="entry name" value="Bifunctional_P450_P450R"/>
    <property type="match status" value="1"/>
</dbReference>
<reference evidence="20 21" key="1">
    <citation type="journal article" date="2020" name="Microbiol. Resour. Announc.">
        <title>Draft Genome Sequence of a Cladosporium Species Isolated from the Mesophotic Ascidian Didemnum maculosum.</title>
        <authorList>
            <person name="Gioti A."/>
            <person name="Siaperas R."/>
            <person name="Nikolaivits E."/>
            <person name="Le Goff G."/>
            <person name="Ouazzani J."/>
            <person name="Kotoulas G."/>
            <person name="Topakas E."/>
        </authorList>
    </citation>
    <scope>NUCLEOTIDE SEQUENCE [LARGE SCALE GENOMIC DNA]</scope>
    <source>
        <strain evidence="20 21">TM138-S3</strain>
    </source>
</reference>
<dbReference type="RefSeq" id="XP_069225126.1">
    <property type="nucleotide sequence ID" value="XM_069377862.1"/>
</dbReference>
<comment type="cofactor">
    <cofactor evidence="1 15 16">
        <name>heme</name>
        <dbReference type="ChEBI" id="CHEBI:30413"/>
    </cofactor>
</comment>
<evidence type="ECO:0000256" key="5">
    <source>
        <dbReference type="ARBA" id="ARBA00022630"/>
    </source>
</evidence>
<keyword evidence="5 15" id="KW-0285">Flavoprotein</keyword>
<organism evidence="20 21">
    <name type="scientific">Cladosporium halotolerans</name>
    <dbReference type="NCBI Taxonomy" id="1052096"/>
    <lineage>
        <taxon>Eukaryota</taxon>
        <taxon>Fungi</taxon>
        <taxon>Dikarya</taxon>
        <taxon>Ascomycota</taxon>
        <taxon>Pezizomycotina</taxon>
        <taxon>Dothideomycetes</taxon>
        <taxon>Dothideomycetidae</taxon>
        <taxon>Cladosporiales</taxon>
        <taxon>Cladosporiaceae</taxon>
        <taxon>Cladosporium</taxon>
    </lineage>
</organism>
<dbReference type="Pfam" id="PF00175">
    <property type="entry name" value="NAD_binding_1"/>
    <property type="match status" value="1"/>
</dbReference>
<evidence type="ECO:0000313" key="20">
    <source>
        <dbReference type="EMBL" id="KAL1582019.1"/>
    </source>
</evidence>
<evidence type="ECO:0000256" key="12">
    <source>
        <dbReference type="ARBA" id="ARBA00023004"/>
    </source>
</evidence>
<dbReference type="SUPFAM" id="SSF52343">
    <property type="entry name" value="Ferredoxin reductase-like, C-terminal NADP-linked domain"/>
    <property type="match status" value="1"/>
</dbReference>
<evidence type="ECO:0000256" key="17">
    <source>
        <dbReference type="SAM" id="MobiDB-lite"/>
    </source>
</evidence>
<keyword evidence="11 15" id="KW-0560">Oxidoreductase</keyword>
<evidence type="ECO:0000256" key="6">
    <source>
        <dbReference type="ARBA" id="ARBA00022643"/>
    </source>
</evidence>
<keyword evidence="3 15" id="KW-0813">Transport</keyword>
<accession>A0AB34KGC9</accession>
<dbReference type="PROSITE" id="PS50902">
    <property type="entry name" value="FLAVODOXIN_LIKE"/>
    <property type="match status" value="1"/>
</dbReference>
<evidence type="ECO:0000256" key="15">
    <source>
        <dbReference type="PIRNR" id="PIRNR000209"/>
    </source>
</evidence>
<dbReference type="InterPro" id="IPR039261">
    <property type="entry name" value="FNR_nucleotide-bd"/>
</dbReference>
<dbReference type="InterPro" id="IPR001128">
    <property type="entry name" value="Cyt_P450"/>
</dbReference>
<sequence length="1066" mass="117968">MATTTELPIPQPPTHLFTGNLPDTDPSHMLRSYQTLTTHYGPIFALDMVRTRVVYIGSQSLATSLCDESRFTKTVAGALLQVRNLTGPGLFTAHSWEKEWALAHTLLMPAFGPLAVRRMFPDMLDVAGQMLARWQRFGPEAEIDVSDAFTRLTLDTIALCAFGYRFNSFYREGMHPFVTAALDALLESGRRAGRTGLETRVRRWAGERYERDIEFCWGVCDELVRERKERGRADGEGEQDLLGIMLGARDERGEGMSDELVRYEMLTFLIAGHDTTGGLLGFTFLMMLKHPRVLHLAQQEVDEIVGDGPLSVNHLDKLKYIEAVLRETIRLHPTVPNIGLHTKSGEDELIGGGKYRIKAKDTAILGISAIHRDPAVWGEDANEFRPERMLNGGFEALPPHSWKPFGNGVRSCIGRGFAWQEATMAVALILQRFQVEMADPSYEMNIRQTLTIKPVGWNIKVRLRSGRGLYSGLLTTEPSVVNGTPAKAASQKPQTATGLAPLAIFYGSNQGTCKSFAETLQNSASSHGFSATVGTLDSATEHVPKDRPVVFITPSYEGQPPDNGRKFVTWLEKIQSEGVPMQGVKYAVFGCGNPDWVNTYHRIPRLVDESLWKTGAARLCPMGLGNAAGDIVGAFDEFSELLWQTLSRSAGETSIRKEELKVEMSVDRPEMLGEKEMTLGTVRQHTQLADTSVGPEKKLMDVELPKDAMYQAGDYLVVLPTNHRHAVQRVLARFELPVDALIKLSGTKKSFLPHDRTEYAFSLLAAYVEIGTPISRKQVEFLASQTTDPKQKAELERLGGSVYESAVLSKRASIIDLLEQFPACELSFAAFLDMLQPMKPRQYSIASSPLVSAPGTATILYDVLTAPSLYNHSTPFHGVASSYLSNALAGGKIHAYIRPTATNFRLPIDPATPIIMICAGTGLAPMRAFIQERAAIAQAQPNLKLGAALLYFGCRDPNKDYICRSELEAWQRAGVVSLRPTFSRKPKESGGFKYVSDRLEAEKGEVVELFRQGAKVFLCGSASKLAKSINELLERTVMEHRQVGVEEAREWLAKQKADRYVSDVYG</sequence>
<evidence type="ECO:0000256" key="1">
    <source>
        <dbReference type="ARBA" id="ARBA00001971"/>
    </source>
</evidence>
<dbReference type="GO" id="GO:0003958">
    <property type="term" value="F:NADPH-hemoprotein reductase activity"/>
    <property type="evidence" value="ECO:0007669"/>
    <property type="project" value="UniProtKB-UniRule"/>
</dbReference>
<feature type="region of interest" description="Disordered" evidence="17">
    <location>
        <begin position="1"/>
        <end position="21"/>
    </location>
</feature>
<evidence type="ECO:0000256" key="9">
    <source>
        <dbReference type="ARBA" id="ARBA00022857"/>
    </source>
</evidence>
<dbReference type="PRINTS" id="PR00371">
    <property type="entry name" value="FPNCR"/>
</dbReference>
<dbReference type="CDD" id="cd11068">
    <property type="entry name" value="CYP120A1"/>
    <property type="match status" value="1"/>
</dbReference>
<evidence type="ECO:0000256" key="14">
    <source>
        <dbReference type="ARBA" id="ARBA00049342"/>
    </source>
</evidence>